<evidence type="ECO:0000313" key="3">
    <source>
        <dbReference type="EMBL" id="WZB88015.1"/>
    </source>
</evidence>
<accession>A0ABZ2UWU3</accession>
<name>A0ABZ2UWU3_9CYAN</name>
<organism evidence="3 4">
    <name type="scientific">Okeanomitos corallinicola TIOX110</name>
    <dbReference type="NCBI Taxonomy" id="3133117"/>
    <lineage>
        <taxon>Bacteria</taxon>
        <taxon>Bacillati</taxon>
        <taxon>Cyanobacteriota</taxon>
        <taxon>Cyanophyceae</taxon>
        <taxon>Nostocales</taxon>
        <taxon>Aphanizomenonaceae</taxon>
        <taxon>Okeanomitos</taxon>
    </lineage>
</organism>
<sequence>MDDFYHLSSFHFLPSICNYYLEMFTPFTVTGCSLELLKPGDKGIVTVCKTQDEKIRKKLIALGIRTGTNITLEQQFPSILIKAANVTMSIDRETARAIYIRVVDV</sequence>
<proteinExistence type="predicted"/>
<dbReference type="SUPFAM" id="SSF50037">
    <property type="entry name" value="C-terminal domain of transcriptional repressors"/>
    <property type="match status" value="1"/>
</dbReference>
<evidence type="ECO:0000259" key="2">
    <source>
        <dbReference type="SMART" id="SM00899"/>
    </source>
</evidence>
<dbReference type="RefSeq" id="WP_353930924.1">
    <property type="nucleotide sequence ID" value="NZ_CP150886.1"/>
</dbReference>
<feature type="domain" description="Ferrous iron transporter FeoA-like" evidence="2">
    <location>
        <begin position="32"/>
        <end position="102"/>
    </location>
</feature>
<keyword evidence="4" id="KW-1185">Reference proteome</keyword>
<dbReference type="Gene3D" id="2.30.30.90">
    <property type="match status" value="1"/>
</dbReference>
<protein>
    <submittedName>
        <fullName evidence="3">FeoA family protein</fullName>
    </submittedName>
</protein>
<dbReference type="SMART" id="SM00899">
    <property type="entry name" value="FeoA"/>
    <property type="match status" value="1"/>
</dbReference>
<dbReference type="InterPro" id="IPR008988">
    <property type="entry name" value="Transcriptional_repressor_C"/>
</dbReference>
<dbReference type="InterPro" id="IPR007167">
    <property type="entry name" value="Fe-transptr_FeoA-like"/>
</dbReference>
<dbReference type="InterPro" id="IPR038157">
    <property type="entry name" value="FeoA_core_dom"/>
</dbReference>
<keyword evidence="1" id="KW-0408">Iron</keyword>
<gene>
    <name evidence="3" type="ORF">WJM97_22140</name>
</gene>
<dbReference type="Proteomes" id="UP001483337">
    <property type="component" value="Chromosome"/>
</dbReference>
<reference evidence="3 4" key="1">
    <citation type="submission" date="2024-04" db="EMBL/GenBank/DDBJ databases">
        <title>Okeanomitos corallinicola gen. &amp; sp. nov. (Nostocales, Cyanobacteria), a new toxic marine heterocyst-forming cyanobacterium from a coral reef.</title>
        <authorList>
            <person name="Li H."/>
            <person name="Li R."/>
            <person name="Kang J."/>
            <person name="Hii K.S."/>
            <person name="Mohamed H.F."/>
            <person name="Xu X."/>
            <person name="Luo Z."/>
        </authorList>
    </citation>
    <scope>NUCLEOTIDE SEQUENCE [LARGE SCALE GENOMIC DNA]</scope>
    <source>
        <strain evidence="3 4">TIOX110</strain>
    </source>
</reference>
<evidence type="ECO:0000256" key="1">
    <source>
        <dbReference type="ARBA" id="ARBA00023004"/>
    </source>
</evidence>
<dbReference type="EMBL" id="CP150886">
    <property type="protein sequence ID" value="WZB88015.1"/>
    <property type="molecule type" value="Genomic_DNA"/>
</dbReference>
<dbReference type="Pfam" id="PF04023">
    <property type="entry name" value="FeoA"/>
    <property type="match status" value="1"/>
</dbReference>
<evidence type="ECO:0000313" key="4">
    <source>
        <dbReference type="Proteomes" id="UP001483337"/>
    </source>
</evidence>